<evidence type="ECO:0000313" key="2">
    <source>
        <dbReference type="Proteomes" id="UP000054537"/>
    </source>
</evidence>
<keyword evidence="2" id="KW-1185">Reference proteome</keyword>
<dbReference type="STRING" id="1869.MB27_17480"/>
<dbReference type="Proteomes" id="UP000054537">
    <property type="component" value="Unassembled WGS sequence"/>
</dbReference>
<dbReference type="AlphaFoldDB" id="A0A0A6UK30"/>
<evidence type="ECO:0000313" key="1">
    <source>
        <dbReference type="EMBL" id="KHD76480.1"/>
    </source>
</evidence>
<comment type="caution">
    <text evidence="1">The sequence shown here is derived from an EMBL/GenBank/DDBJ whole genome shotgun (WGS) entry which is preliminary data.</text>
</comment>
<protein>
    <submittedName>
        <fullName evidence="1">Uncharacterized protein</fullName>
    </submittedName>
</protein>
<dbReference type="EMBL" id="JRTT01000018">
    <property type="protein sequence ID" value="KHD76480.1"/>
    <property type="molecule type" value="Genomic_DNA"/>
</dbReference>
<reference evidence="1 2" key="1">
    <citation type="submission" date="2014-10" db="EMBL/GenBank/DDBJ databases">
        <title>Draft genome sequence of Actinoplanes utahensis NRRL 12052.</title>
        <authorList>
            <person name="Velasco-Bucheli B."/>
            <person name="del Cerro C."/>
            <person name="Hormigo D."/>
            <person name="Garcia J.L."/>
            <person name="Acebal C."/>
            <person name="Arroyo M."/>
            <person name="de la Mata I."/>
        </authorList>
    </citation>
    <scope>NUCLEOTIDE SEQUENCE [LARGE SCALE GENOMIC DNA]</scope>
    <source>
        <strain evidence="1 2">NRRL 12052</strain>
    </source>
</reference>
<accession>A0A0A6UK30</accession>
<dbReference type="eggNOG" id="ENOG5031U43">
    <property type="taxonomic scope" value="Bacteria"/>
</dbReference>
<dbReference type="PROSITE" id="PS51257">
    <property type="entry name" value="PROKAR_LIPOPROTEIN"/>
    <property type="match status" value="1"/>
</dbReference>
<organism evidence="1 2">
    <name type="scientific">Actinoplanes utahensis</name>
    <dbReference type="NCBI Taxonomy" id="1869"/>
    <lineage>
        <taxon>Bacteria</taxon>
        <taxon>Bacillati</taxon>
        <taxon>Actinomycetota</taxon>
        <taxon>Actinomycetes</taxon>
        <taxon>Micromonosporales</taxon>
        <taxon>Micromonosporaceae</taxon>
        <taxon>Actinoplanes</taxon>
    </lineage>
</organism>
<proteinExistence type="predicted"/>
<gene>
    <name evidence="1" type="ORF">MB27_17480</name>
</gene>
<sequence>MVAMRTTTKWITAVVAAVTLACAVPALWLRHGYHEAKDRRDLMDLTRGWNRPLGDLPVPDELPADRVTGEVSAYGLRLWYPAAADPGADPIAYAVLLTDGPDEPLWTVDCDATVVVVCTDLGDGYTLLHERDTDNSDPGTTVRRRVGDLMFEARVLGDHPEMVPRLRRIITETHAPDDAELLRFLRPDGYQTDWS</sequence>
<name>A0A0A6UK30_ACTUT</name>